<evidence type="ECO:0000256" key="1">
    <source>
        <dbReference type="SAM" id="MobiDB-lite"/>
    </source>
</evidence>
<dbReference type="EMBL" id="HACG01021155">
    <property type="protein sequence ID" value="CEK68020.1"/>
    <property type="molecule type" value="Transcribed_RNA"/>
</dbReference>
<evidence type="ECO:0000313" key="2">
    <source>
        <dbReference type="EMBL" id="CEK68020.1"/>
    </source>
</evidence>
<sequence>MTNHIKCSSSLGRESERRTEGHGSWKSKERTAKMTVRTIHLGNLTLDDGEQLTRDQVFQYPLYFASMLHGGNLSIS</sequence>
<accession>A0A0B6ZJW7</accession>
<gene>
    <name evidence="2" type="primary">ORF64790</name>
</gene>
<feature type="region of interest" description="Disordered" evidence="1">
    <location>
        <begin position="1"/>
        <end position="29"/>
    </location>
</feature>
<name>A0A0B6ZJW7_9EUPU</name>
<feature type="compositionally biased region" description="Basic and acidic residues" evidence="1">
    <location>
        <begin position="13"/>
        <end position="29"/>
    </location>
</feature>
<dbReference type="AlphaFoldDB" id="A0A0B6ZJW7"/>
<protein>
    <submittedName>
        <fullName evidence="2">Uncharacterized protein</fullName>
    </submittedName>
</protein>
<reference evidence="2" key="1">
    <citation type="submission" date="2014-12" db="EMBL/GenBank/DDBJ databases">
        <title>Insight into the proteome of Arion vulgaris.</title>
        <authorList>
            <person name="Aradska J."/>
            <person name="Bulat T."/>
            <person name="Smidak R."/>
            <person name="Sarate P."/>
            <person name="Gangsoo J."/>
            <person name="Sialana F."/>
            <person name="Bilban M."/>
            <person name="Lubec G."/>
        </authorList>
    </citation>
    <scope>NUCLEOTIDE SEQUENCE</scope>
    <source>
        <tissue evidence="2">Skin</tissue>
    </source>
</reference>
<proteinExistence type="predicted"/>
<feature type="compositionally biased region" description="Polar residues" evidence="1">
    <location>
        <begin position="1"/>
        <end position="12"/>
    </location>
</feature>
<organism evidence="2">
    <name type="scientific">Arion vulgaris</name>
    <dbReference type="NCBI Taxonomy" id="1028688"/>
    <lineage>
        <taxon>Eukaryota</taxon>
        <taxon>Metazoa</taxon>
        <taxon>Spiralia</taxon>
        <taxon>Lophotrochozoa</taxon>
        <taxon>Mollusca</taxon>
        <taxon>Gastropoda</taxon>
        <taxon>Heterobranchia</taxon>
        <taxon>Euthyneura</taxon>
        <taxon>Panpulmonata</taxon>
        <taxon>Eupulmonata</taxon>
        <taxon>Stylommatophora</taxon>
        <taxon>Helicina</taxon>
        <taxon>Arionoidea</taxon>
        <taxon>Arionidae</taxon>
        <taxon>Arion</taxon>
    </lineage>
</organism>